<dbReference type="GO" id="GO:0004842">
    <property type="term" value="F:ubiquitin-protein transferase activity"/>
    <property type="evidence" value="ECO:0007669"/>
    <property type="project" value="TreeGrafter"/>
</dbReference>
<evidence type="ECO:0000256" key="1">
    <source>
        <dbReference type="ARBA" id="ARBA00022017"/>
    </source>
</evidence>
<keyword evidence="3 5" id="KW-0863">Zinc-finger</keyword>
<evidence type="ECO:0000256" key="5">
    <source>
        <dbReference type="PROSITE-ProRule" id="PRU00175"/>
    </source>
</evidence>
<dbReference type="EMBL" id="GANO01001095">
    <property type="protein sequence ID" value="JAB58776.1"/>
    <property type="molecule type" value="mRNA"/>
</dbReference>
<sequence length="257" mass="28355">MGQNASIPEIIPDTVDLVQFEVKKQAKIFSEISSLSYEDFLKCLSELNDLSRKCLDPQGKQLVFVVKKGTDSSLLWKGTVRIACVKIDPQTKKIDSYKLLTLKKFLQVFQVFQTNIHSMIASEQHRLNSPTSSPSRCFGGGVVGNSSGSSAANDLTASILMDHLDNISCSTSSSSGSGAEEITECCICLDRKPQVSLPCAHVYCLPCIEQWNVENKTCPICDEKLQSTDDTWELSEIPEVDEISEEICSTLMKLSKD</sequence>
<dbReference type="InterPro" id="IPR017907">
    <property type="entry name" value="Znf_RING_CS"/>
</dbReference>
<reference evidence="7" key="1">
    <citation type="journal article" date="2014" name="Insect Biochem. Mol. Biol.">
        <title>An insight into the sialome of the frog biting fly, Corethrella appendiculata.</title>
        <authorList>
            <person name="Ribeiro J.M.C."/>
            <person name="Chagas A.C."/>
            <person name="Pham V.M."/>
            <person name="Lounibos L.P."/>
            <person name="Calvo E."/>
        </authorList>
    </citation>
    <scope>NUCLEOTIDE SEQUENCE</scope>
    <source>
        <tissue evidence="7">Salivary glands</tissue>
    </source>
</reference>
<dbReference type="Pfam" id="PF13920">
    <property type="entry name" value="zf-C3HC4_3"/>
    <property type="match status" value="1"/>
</dbReference>
<dbReference type="InterPro" id="IPR001841">
    <property type="entry name" value="Znf_RING"/>
</dbReference>
<keyword evidence="4" id="KW-0862">Zinc</keyword>
<dbReference type="AlphaFoldDB" id="U5EX62"/>
<dbReference type="PROSITE" id="PS00518">
    <property type="entry name" value="ZF_RING_1"/>
    <property type="match status" value="1"/>
</dbReference>
<dbReference type="PANTHER" id="PTHR12109:SF3">
    <property type="entry name" value="RING FINGER PROTEIN 141"/>
    <property type="match status" value="1"/>
</dbReference>
<protein>
    <recommendedName>
        <fullName evidence="1">RING finger protein 141</fullName>
    </recommendedName>
</protein>
<dbReference type="PROSITE" id="PS50089">
    <property type="entry name" value="ZF_RING_2"/>
    <property type="match status" value="1"/>
</dbReference>
<name>U5EX62_9DIPT</name>
<dbReference type="InterPro" id="IPR047126">
    <property type="entry name" value="RNF141-like"/>
</dbReference>
<accession>U5EX62</accession>
<dbReference type="InterPro" id="IPR013083">
    <property type="entry name" value="Znf_RING/FYVE/PHD"/>
</dbReference>
<keyword evidence="2" id="KW-0479">Metal-binding</keyword>
<dbReference type="GO" id="GO:0008270">
    <property type="term" value="F:zinc ion binding"/>
    <property type="evidence" value="ECO:0007669"/>
    <property type="project" value="UniProtKB-KW"/>
</dbReference>
<feature type="domain" description="RING-type" evidence="6">
    <location>
        <begin position="185"/>
        <end position="222"/>
    </location>
</feature>
<dbReference type="SUPFAM" id="SSF57850">
    <property type="entry name" value="RING/U-box"/>
    <property type="match status" value="1"/>
</dbReference>
<evidence type="ECO:0000259" key="6">
    <source>
        <dbReference type="PROSITE" id="PS50089"/>
    </source>
</evidence>
<evidence type="ECO:0000256" key="4">
    <source>
        <dbReference type="ARBA" id="ARBA00022833"/>
    </source>
</evidence>
<evidence type="ECO:0000256" key="3">
    <source>
        <dbReference type="ARBA" id="ARBA00022771"/>
    </source>
</evidence>
<organism evidence="7">
    <name type="scientific">Corethrella appendiculata</name>
    <dbReference type="NCBI Taxonomy" id="1370023"/>
    <lineage>
        <taxon>Eukaryota</taxon>
        <taxon>Metazoa</taxon>
        <taxon>Ecdysozoa</taxon>
        <taxon>Arthropoda</taxon>
        <taxon>Hexapoda</taxon>
        <taxon>Insecta</taxon>
        <taxon>Pterygota</taxon>
        <taxon>Neoptera</taxon>
        <taxon>Endopterygota</taxon>
        <taxon>Diptera</taxon>
        <taxon>Nematocera</taxon>
        <taxon>Culicoidea</taxon>
        <taxon>Chaoboridae</taxon>
        <taxon>Corethrella</taxon>
    </lineage>
</organism>
<dbReference type="PANTHER" id="PTHR12109">
    <property type="entry name" value="RING FINGER PROTEIN 141-RELATED"/>
    <property type="match status" value="1"/>
</dbReference>
<proteinExistence type="evidence at transcript level"/>
<dbReference type="InterPro" id="IPR043400">
    <property type="entry name" value="RING-HC_RNF141"/>
</dbReference>
<dbReference type="Gene3D" id="3.30.40.10">
    <property type="entry name" value="Zinc/RING finger domain, C3HC4 (zinc finger)"/>
    <property type="match status" value="1"/>
</dbReference>
<dbReference type="CDD" id="cd16545">
    <property type="entry name" value="RING-HC_RNF141"/>
    <property type="match status" value="1"/>
</dbReference>
<evidence type="ECO:0000256" key="2">
    <source>
        <dbReference type="ARBA" id="ARBA00022723"/>
    </source>
</evidence>
<dbReference type="SMART" id="SM00184">
    <property type="entry name" value="RING"/>
    <property type="match status" value="1"/>
</dbReference>
<dbReference type="GO" id="GO:0051865">
    <property type="term" value="P:protein autoubiquitination"/>
    <property type="evidence" value="ECO:0007669"/>
    <property type="project" value="TreeGrafter"/>
</dbReference>
<evidence type="ECO:0000313" key="7">
    <source>
        <dbReference type="EMBL" id="JAB58776.1"/>
    </source>
</evidence>